<dbReference type="PANTHER" id="PTHR33803">
    <property type="entry name" value="IS1478 TRANSPOSASE"/>
    <property type="match status" value="1"/>
</dbReference>
<protein>
    <submittedName>
        <fullName evidence="2">Transposase</fullName>
    </submittedName>
</protein>
<dbReference type="PANTHER" id="PTHR33803:SF3">
    <property type="entry name" value="BLL1974 PROTEIN"/>
    <property type="match status" value="1"/>
</dbReference>
<dbReference type="EMBL" id="CP141614">
    <property type="protein sequence ID" value="WRP14548.1"/>
    <property type="molecule type" value="Genomic_DNA"/>
</dbReference>
<gene>
    <name evidence="2" type="ORF">VLY81_14215</name>
</gene>
<dbReference type="InterPro" id="IPR008490">
    <property type="entry name" value="Transposase_InsH_N"/>
</dbReference>
<name>A0ABZ1BQ07_9FIRM</name>
<reference evidence="3" key="1">
    <citation type="submission" date="2023-12" db="EMBL/GenBank/DDBJ databases">
        <title>Novel isolates from deep terrestrial aquifers shed light on the physiology and ecology of the class Limnochordia.</title>
        <authorList>
            <person name="Karnachuk O.V."/>
            <person name="Lukina A.P."/>
            <person name="Avakyan M.R."/>
            <person name="Kadnikov V."/>
            <person name="Begmatov S."/>
            <person name="Beletsky A.V."/>
            <person name="Mardanov A.V."/>
            <person name="Ravin N.V."/>
        </authorList>
    </citation>
    <scope>NUCLEOTIDE SEQUENCE [LARGE SCALE GENOMIC DNA]</scope>
    <source>
        <strain evidence="3">LN</strain>
    </source>
</reference>
<dbReference type="RefSeq" id="WP_324668892.1">
    <property type="nucleotide sequence ID" value="NZ_CP141614.1"/>
</dbReference>
<dbReference type="Pfam" id="PF05598">
    <property type="entry name" value="DUF772"/>
    <property type="match status" value="1"/>
</dbReference>
<organism evidence="2 3">
    <name type="scientific">Geochorda subterranea</name>
    <dbReference type="NCBI Taxonomy" id="3109564"/>
    <lineage>
        <taxon>Bacteria</taxon>
        <taxon>Bacillati</taxon>
        <taxon>Bacillota</taxon>
        <taxon>Limnochordia</taxon>
        <taxon>Limnochordales</taxon>
        <taxon>Geochordaceae</taxon>
        <taxon>Geochorda</taxon>
    </lineage>
</organism>
<proteinExistence type="predicted"/>
<evidence type="ECO:0000313" key="3">
    <source>
        <dbReference type="Proteomes" id="UP001333102"/>
    </source>
</evidence>
<evidence type="ECO:0000313" key="2">
    <source>
        <dbReference type="EMBL" id="WRP14548.1"/>
    </source>
</evidence>
<feature type="domain" description="Transposase InsH N-terminal" evidence="1">
    <location>
        <begin position="4"/>
        <end position="37"/>
    </location>
</feature>
<evidence type="ECO:0000259" key="1">
    <source>
        <dbReference type="Pfam" id="PF05598"/>
    </source>
</evidence>
<sequence length="151" mass="17272">MRFEALVKEVANSLAWWRFCRLRLTDKVPDATTLIKLPHRFSPEVIEQLNETLKAPLVQQRVIKRHGQWIRADTTVVEANIIHPTDSGLVADGVRVLTRLMRRAKEAGIGVRLSVRDRLRSVRPRLRPISQAAARRRMRKPGPAVGARYQA</sequence>
<accession>A0ABZ1BQ07</accession>
<dbReference type="Proteomes" id="UP001333102">
    <property type="component" value="Chromosome"/>
</dbReference>
<keyword evidence="3" id="KW-1185">Reference proteome</keyword>